<comment type="similarity">
    <text evidence="2">Belongs to the Ca(2+):cation antiporter (CaCA) (TC 2.A.19) family.</text>
</comment>
<accession>A0A9P5D2H2</accession>
<comment type="subcellular location">
    <subcellularLocation>
        <location evidence="1">Endomembrane system</location>
        <topology evidence="1">Multi-pass membrane protein</topology>
    </subcellularLocation>
</comment>
<sequence>MTRLNRSFRRSAWHIVTYSWINVLLVFVPVGIGAAYSGVVHGGVVFALNCLALVPLSALLAHATETVSSGMGDALGALMNVTFGNAVELVLLCEDADAERQNKIRIVQASLLGSILANLLLILGMCFLLGGLRYQEQLYNPTITQMSACLLSLSVISLVLPTTFHAAFRDNKHAEEQSLKISRGTSVILLVVYAIFVFFQLKSHAHLYESMPRHIVDAEATPGPAATWLDPQQQQQQQQQKKKKEKEKKKKKKNRSSSASDSDSDSDSSDPDSDSCRCSDTDCPASSRDDNDLGRRVRRGSRSARGRRPGSSSGSGAGDASRSRSSSVTVTNTRPATREGGRVEGDGSDPWATWRRLSRTDRKKRRKDERRRRRPCRGRRDRGKGRAEDIPDLELPPPQKDSLGTSPVQLGRLHPFHDCEGQGVPGPSSSRMIPLRRLRGFTPASFLTTSKSDGALGDDTPRLHGGEEEEESRQFPRRPLPLTLTLTRHSHPAASPVLPAPRSSAIVRPNRLSARTMVGGAATLQGYVKEETPEEKLGRPAALALIAVATVLVVLCAESLVSSIEEVTRATSMGETFVGLIILPIVGNAAEHITSIAVAMRNKMDLAIGVSIGSSIQISLLVTPLVVILGWALGRDMSLYFPLFETMCLFLSAFIVNFLVLDGRSNYMEGALLCAVYLIIGVVAFFYPEGEDANEWEGGGGVTQTVETVKMLLSR</sequence>
<dbReference type="Gene3D" id="1.20.1420.30">
    <property type="entry name" value="NCX, central ion-binding region"/>
    <property type="match status" value="2"/>
</dbReference>
<feature type="region of interest" description="Disordered" evidence="8">
    <location>
        <begin position="223"/>
        <end position="432"/>
    </location>
</feature>
<feature type="compositionally biased region" description="Low complexity" evidence="8">
    <location>
        <begin position="230"/>
        <end position="239"/>
    </location>
</feature>
<feature type="compositionally biased region" description="Acidic residues" evidence="8">
    <location>
        <begin position="262"/>
        <end position="273"/>
    </location>
</feature>
<keyword evidence="5 9" id="KW-1133">Transmembrane helix</keyword>
<gene>
    <name evidence="11" type="ORF">GMORB2_3897</name>
</gene>
<evidence type="ECO:0000256" key="3">
    <source>
        <dbReference type="ARBA" id="ARBA00022448"/>
    </source>
</evidence>
<feature type="compositionally biased region" description="Basic and acidic residues" evidence="8">
    <location>
        <begin position="336"/>
        <end position="345"/>
    </location>
</feature>
<protein>
    <submittedName>
        <fullName evidence="11">Ca2+:H+ antiporter</fullName>
    </submittedName>
</protein>
<comment type="caution">
    <text evidence="11">The sequence shown here is derived from an EMBL/GenBank/DDBJ whole genome shotgun (WGS) entry which is preliminary data.</text>
</comment>
<dbReference type="GO" id="GO:0006874">
    <property type="term" value="P:intracellular calcium ion homeostasis"/>
    <property type="evidence" value="ECO:0007669"/>
    <property type="project" value="TreeGrafter"/>
</dbReference>
<dbReference type="GO" id="GO:0015369">
    <property type="term" value="F:calcium:proton antiporter activity"/>
    <property type="evidence" value="ECO:0007669"/>
    <property type="project" value="TreeGrafter"/>
</dbReference>
<dbReference type="Pfam" id="PF01699">
    <property type="entry name" value="Na_Ca_ex"/>
    <property type="match status" value="2"/>
</dbReference>
<evidence type="ECO:0000256" key="2">
    <source>
        <dbReference type="ARBA" id="ARBA00008170"/>
    </source>
</evidence>
<feature type="region of interest" description="Disordered" evidence="8">
    <location>
        <begin position="446"/>
        <end position="478"/>
    </location>
</feature>
<keyword evidence="6" id="KW-0406">Ion transport</keyword>
<feature type="transmembrane region" description="Helical" evidence="9">
    <location>
        <begin position="606"/>
        <end position="633"/>
    </location>
</feature>
<feature type="transmembrane region" description="Helical" evidence="9">
    <location>
        <begin position="639"/>
        <end position="660"/>
    </location>
</feature>
<evidence type="ECO:0000256" key="5">
    <source>
        <dbReference type="ARBA" id="ARBA00022989"/>
    </source>
</evidence>
<name>A0A9P5D2H2_9HYPO</name>
<feature type="transmembrane region" description="Helical" evidence="9">
    <location>
        <begin position="542"/>
        <end position="564"/>
    </location>
</feature>
<keyword evidence="12" id="KW-1185">Reference proteome</keyword>
<dbReference type="GeneID" id="55970125"/>
<dbReference type="InterPro" id="IPR004713">
    <property type="entry name" value="CaH_exchang"/>
</dbReference>
<feature type="transmembrane region" description="Helical" evidence="9">
    <location>
        <begin position="667"/>
        <end position="687"/>
    </location>
</feature>
<dbReference type="EMBL" id="JAANYQ010000003">
    <property type="protein sequence ID" value="KAF4125058.1"/>
    <property type="molecule type" value="Genomic_DNA"/>
</dbReference>
<dbReference type="PANTHER" id="PTHR31503:SF18">
    <property type="entry name" value="CA(2+)_H(+) EXCHANGER, PUTATIVE (EUROFUNG)-RELATED"/>
    <property type="match status" value="1"/>
</dbReference>
<feature type="domain" description="Sodium/calcium exchanger membrane region" evidence="10">
    <location>
        <begin position="44"/>
        <end position="201"/>
    </location>
</feature>
<dbReference type="RefSeq" id="XP_035323710.1">
    <property type="nucleotide sequence ID" value="XM_035465873.1"/>
</dbReference>
<evidence type="ECO:0000313" key="11">
    <source>
        <dbReference type="EMBL" id="KAF4125058.1"/>
    </source>
</evidence>
<dbReference type="Proteomes" id="UP000749293">
    <property type="component" value="Unassembled WGS sequence"/>
</dbReference>
<evidence type="ECO:0000259" key="10">
    <source>
        <dbReference type="Pfam" id="PF01699"/>
    </source>
</evidence>
<feature type="transmembrane region" description="Helical" evidence="9">
    <location>
        <begin position="112"/>
        <end position="134"/>
    </location>
</feature>
<evidence type="ECO:0000256" key="6">
    <source>
        <dbReference type="ARBA" id="ARBA00023065"/>
    </source>
</evidence>
<feature type="domain" description="Sodium/calcium exchanger membrane region" evidence="10">
    <location>
        <begin position="542"/>
        <end position="685"/>
    </location>
</feature>
<evidence type="ECO:0000256" key="8">
    <source>
        <dbReference type="SAM" id="MobiDB-lite"/>
    </source>
</evidence>
<evidence type="ECO:0000256" key="9">
    <source>
        <dbReference type="SAM" id="Phobius"/>
    </source>
</evidence>
<dbReference type="PANTHER" id="PTHR31503">
    <property type="entry name" value="VACUOLAR CALCIUM ION TRANSPORTER"/>
    <property type="match status" value="1"/>
</dbReference>
<dbReference type="OrthoDB" id="1699231at2759"/>
<dbReference type="InterPro" id="IPR044880">
    <property type="entry name" value="NCX_ion-bd_dom_sf"/>
</dbReference>
<evidence type="ECO:0000256" key="7">
    <source>
        <dbReference type="ARBA" id="ARBA00023136"/>
    </source>
</evidence>
<dbReference type="GO" id="GO:0000329">
    <property type="term" value="C:fungal-type vacuole membrane"/>
    <property type="evidence" value="ECO:0007669"/>
    <property type="project" value="TreeGrafter"/>
</dbReference>
<feature type="transmembrane region" description="Helical" evidence="9">
    <location>
        <begin position="12"/>
        <end position="36"/>
    </location>
</feature>
<proteinExistence type="inferred from homology"/>
<keyword evidence="7 9" id="KW-0472">Membrane</keyword>
<dbReference type="GO" id="GO:0012505">
    <property type="term" value="C:endomembrane system"/>
    <property type="evidence" value="ECO:0007669"/>
    <property type="project" value="UniProtKB-SubCell"/>
</dbReference>
<organism evidence="11 12">
    <name type="scientific">Geosmithia morbida</name>
    <dbReference type="NCBI Taxonomy" id="1094350"/>
    <lineage>
        <taxon>Eukaryota</taxon>
        <taxon>Fungi</taxon>
        <taxon>Dikarya</taxon>
        <taxon>Ascomycota</taxon>
        <taxon>Pezizomycotina</taxon>
        <taxon>Sordariomycetes</taxon>
        <taxon>Hypocreomycetidae</taxon>
        <taxon>Hypocreales</taxon>
        <taxon>Bionectriaceae</taxon>
        <taxon>Geosmithia</taxon>
    </lineage>
</organism>
<feature type="compositionally biased region" description="Basic residues" evidence="8">
    <location>
        <begin position="296"/>
        <end position="308"/>
    </location>
</feature>
<evidence type="ECO:0000256" key="4">
    <source>
        <dbReference type="ARBA" id="ARBA00022692"/>
    </source>
</evidence>
<evidence type="ECO:0000256" key="1">
    <source>
        <dbReference type="ARBA" id="ARBA00004127"/>
    </source>
</evidence>
<feature type="compositionally biased region" description="Basic residues" evidence="8">
    <location>
        <begin position="361"/>
        <end position="383"/>
    </location>
</feature>
<evidence type="ECO:0000313" key="12">
    <source>
        <dbReference type="Proteomes" id="UP000749293"/>
    </source>
</evidence>
<feature type="transmembrane region" description="Helical" evidence="9">
    <location>
        <begin position="180"/>
        <end position="201"/>
    </location>
</feature>
<feature type="compositionally biased region" description="Low complexity" evidence="8">
    <location>
        <begin position="309"/>
        <end position="327"/>
    </location>
</feature>
<dbReference type="FunFam" id="1.20.1420.30:FF:000011">
    <property type="entry name" value="Vacuolar calcium ion transporter"/>
    <property type="match status" value="1"/>
</dbReference>
<keyword evidence="3" id="KW-0813">Transport</keyword>
<dbReference type="InterPro" id="IPR004837">
    <property type="entry name" value="NaCa_Exmemb"/>
</dbReference>
<keyword evidence="4 9" id="KW-0812">Transmembrane</keyword>
<dbReference type="AlphaFoldDB" id="A0A9P5D2H2"/>
<dbReference type="FunFam" id="1.20.1420.30:FF:000016">
    <property type="entry name" value="Membrane bound cation transporter"/>
    <property type="match status" value="1"/>
</dbReference>
<reference evidence="11" key="1">
    <citation type="submission" date="2020-03" db="EMBL/GenBank/DDBJ databases">
        <title>Site-based positive gene gene selection in Geosmithia morbida across the United States reveals a broad range of putative effectors and factors for local host and environmental adapation.</title>
        <authorList>
            <person name="Onufrak A."/>
            <person name="Murdoch R.W."/>
            <person name="Gazis R."/>
            <person name="Huff M."/>
            <person name="Staton M."/>
            <person name="Klingeman W."/>
            <person name="Hadziabdic D."/>
        </authorList>
    </citation>
    <scope>NUCLEOTIDE SEQUENCE</scope>
    <source>
        <strain evidence="11">1262</strain>
    </source>
</reference>
<feature type="transmembrane region" description="Helical" evidence="9">
    <location>
        <begin position="42"/>
        <end position="62"/>
    </location>
</feature>
<feature type="compositionally biased region" description="Basic residues" evidence="8">
    <location>
        <begin position="240"/>
        <end position="255"/>
    </location>
</feature>
<feature type="transmembrane region" description="Helical" evidence="9">
    <location>
        <begin position="146"/>
        <end position="168"/>
    </location>
</feature>